<reference evidence="2" key="1">
    <citation type="journal article" date="2022" name="bioRxiv">
        <title>Sequencing and chromosome-scale assembly of the giantPleurodeles waltlgenome.</title>
        <authorList>
            <person name="Brown T."/>
            <person name="Elewa A."/>
            <person name="Iarovenko S."/>
            <person name="Subramanian E."/>
            <person name="Araus A.J."/>
            <person name="Petzold A."/>
            <person name="Susuki M."/>
            <person name="Suzuki K.-i.T."/>
            <person name="Hayashi T."/>
            <person name="Toyoda A."/>
            <person name="Oliveira C."/>
            <person name="Osipova E."/>
            <person name="Leigh N.D."/>
            <person name="Simon A."/>
            <person name="Yun M.H."/>
        </authorList>
    </citation>
    <scope>NUCLEOTIDE SEQUENCE</scope>
    <source>
        <strain evidence="2">20211129_DDA</strain>
        <tissue evidence="2">Liver</tissue>
    </source>
</reference>
<name>A0AAV7SS88_PLEWA</name>
<sequence>MEPKSSRMITPDRDRNNAAQHDGRASLQKDAAADAADLPEEEWGVSKAAMLSGLCMAKEAGYDRSGTGGRVGSPETQPVCSLELQEWVEGYASEFG</sequence>
<protein>
    <submittedName>
        <fullName evidence="2">Uncharacterized protein</fullName>
    </submittedName>
</protein>
<evidence type="ECO:0000313" key="2">
    <source>
        <dbReference type="EMBL" id="KAJ1166839.1"/>
    </source>
</evidence>
<evidence type="ECO:0000256" key="1">
    <source>
        <dbReference type="SAM" id="MobiDB-lite"/>
    </source>
</evidence>
<gene>
    <name evidence="2" type="ORF">NDU88_007235</name>
</gene>
<evidence type="ECO:0000313" key="3">
    <source>
        <dbReference type="Proteomes" id="UP001066276"/>
    </source>
</evidence>
<feature type="compositionally biased region" description="Basic and acidic residues" evidence="1">
    <location>
        <begin position="1"/>
        <end position="24"/>
    </location>
</feature>
<dbReference type="EMBL" id="JANPWB010000008">
    <property type="protein sequence ID" value="KAJ1166839.1"/>
    <property type="molecule type" value="Genomic_DNA"/>
</dbReference>
<accession>A0AAV7SS88</accession>
<dbReference type="AlphaFoldDB" id="A0AAV7SS88"/>
<organism evidence="2 3">
    <name type="scientific">Pleurodeles waltl</name>
    <name type="common">Iberian ribbed newt</name>
    <dbReference type="NCBI Taxonomy" id="8319"/>
    <lineage>
        <taxon>Eukaryota</taxon>
        <taxon>Metazoa</taxon>
        <taxon>Chordata</taxon>
        <taxon>Craniata</taxon>
        <taxon>Vertebrata</taxon>
        <taxon>Euteleostomi</taxon>
        <taxon>Amphibia</taxon>
        <taxon>Batrachia</taxon>
        <taxon>Caudata</taxon>
        <taxon>Salamandroidea</taxon>
        <taxon>Salamandridae</taxon>
        <taxon>Pleurodelinae</taxon>
        <taxon>Pleurodeles</taxon>
    </lineage>
</organism>
<comment type="caution">
    <text evidence="2">The sequence shown here is derived from an EMBL/GenBank/DDBJ whole genome shotgun (WGS) entry which is preliminary data.</text>
</comment>
<feature type="region of interest" description="Disordered" evidence="1">
    <location>
        <begin position="1"/>
        <end position="40"/>
    </location>
</feature>
<keyword evidence="3" id="KW-1185">Reference proteome</keyword>
<proteinExistence type="predicted"/>
<dbReference type="Proteomes" id="UP001066276">
    <property type="component" value="Chromosome 4_2"/>
</dbReference>